<protein>
    <submittedName>
        <fullName evidence="2">Uncharacterized protein</fullName>
    </submittedName>
</protein>
<name>A0ABQ7GZZ0_DUNSA</name>
<feature type="compositionally biased region" description="Gly residues" evidence="1">
    <location>
        <begin position="36"/>
        <end position="46"/>
    </location>
</feature>
<evidence type="ECO:0000256" key="1">
    <source>
        <dbReference type="SAM" id="MobiDB-lite"/>
    </source>
</evidence>
<accession>A0ABQ7GZZ0</accession>
<gene>
    <name evidence="2" type="ORF">DUNSADRAFT_17517</name>
</gene>
<feature type="region of interest" description="Disordered" evidence="1">
    <location>
        <begin position="1"/>
        <end position="46"/>
    </location>
</feature>
<proteinExistence type="predicted"/>
<reference evidence="2" key="1">
    <citation type="submission" date="2017-08" db="EMBL/GenBank/DDBJ databases">
        <authorList>
            <person name="Polle J.E."/>
            <person name="Barry K."/>
            <person name="Cushman J."/>
            <person name="Schmutz J."/>
            <person name="Tran D."/>
            <person name="Hathwaick L.T."/>
            <person name="Yim W.C."/>
            <person name="Jenkins J."/>
            <person name="Mckie-Krisberg Z.M."/>
            <person name="Prochnik S."/>
            <person name="Lindquist E."/>
            <person name="Dockter R.B."/>
            <person name="Adam C."/>
            <person name="Molina H."/>
            <person name="Bunkerborg J."/>
            <person name="Jin E."/>
            <person name="Buchheim M."/>
            <person name="Magnuson J."/>
        </authorList>
    </citation>
    <scope>NUCLEOTIDE SEQUENCE</scope>
    <source>
        <strain evidence="2">CCAP 19/18</strain>
    </source>
</reference>
<sequence length="80" mass="8039">VPWCCVSPGRRGAVSEGRPSKGGGEGGRSGRRSGRRGGGGGGGGSGGETAVDQFLCLNILQFWTQVGATPNCRTARLCCA</sequence>
<keyword evidence="3" id="KW-1185">Reference proteome</keyword>
<organism evidence="2 3">
    <name type="scientific">Dunaliella salina</name>
    <name type="common">Green alga</name>
    <name type="synonym">Protococcus salinus</name>
    <dbReference type="NCBI Taxonomy" id="3046"/>
    <lineage>
        <taxon>Eukaryota</taxon>
        <taxon>Viridiplantae</taxon>
        <taxon>Chlorophyta</taxon>
        <taxon>core chlorophytes</taxon>
        <taxon>Chlorophyceae</taxon>
        <taxon>CS clade</taxon>
        <taxon>Chlamydomonadales</taxon>
        <taxon>Dunaliellaceae</taxon>
        <taxon>Dunaliella</taxon>
    </lineage>
</organism>
<dbReference type="EMBL" id="MU069521">
    <property type="protein sequence ID" value="KAF5840170.1"/>
    <property type="molecule type" value="Genomic_DNA"/>
</dbReference>
<evidence type="ECO:0000313" key="2">
    <source>
        <dbReference type="EMBL" id="KAF5840170.1"/>
    </source>
</evidence>
<evidence type="ECO:0000313" key="3">
    <source>
        <dbReference type="Proteomes" id="UP000815325"/>
    </source>
</evidence>
<feature type="non-terminal residue" evidence="2">
    <location>
        <position position="1"/>
    </location>
</feature>
<comment type="caution">
    <text evidence="2">The sequence shown here is derived from an EMBL/GenBank/DDBJ whole genome shotgun (WGS) entry which is preliminary data.</text>
</comment>
<dbReference type="Proteomes" id="UP000815325">
    <property type="component" value="Unassembled WGS sequence"/>
</dbReference>